<dbReference type="Proteomes" id="UP000479710">
    <property type="component" value="Unassembled WGS sequence"/>
</dbReference>
<sequence>MSIARHNILAWSWWRGMVDVPLRGEGEQEGKRGKGWGMAWVRARVGVGYVLVDGICGRHTRCEGGVDARFGPARCL</sequence>
<evidence type="ECO:0000313" key="1">
    <source>
        <dbReference type="EMBL" id="KAF0899964.1"/>
    </source>
</evidence>
<dbReference type="AlphaFoldDB" id="A0A6G1CJM7"/>
<reference evidence="1 2" key="1">
    <citation type="submission" date="2019-11" db="EMBL/GenBank/DDBJ databases">
        <title>Whole genome sequence of Oryza granulata.</title>
        <authorList>
            <person name="Li W."/>
        </authorList>
    </citation>
    <scope>NUCLEOTIDE SEQUENCE [LARGE SCALE GENOMIC DNA]</scope>
    <source>
        <strain evidence="2">cv. Menghai</strain>
        <tissue evidence="1">Leaf</tissue>
    </source>
</reference>
<accession>A0A6G1CJM7</accession>
<name>A0A6G1CJM7_9ORYZ</name>
<evidence type="ECO:0000313" key="2">
    <source>
        <dbReference type="Proteomes" id="UP000479710"/>
    </source>
</evidence>
<comment type="caution">
    <text evidence="1">The sequence shown here is derived from an EMBL/GenBank/DDBJ whole genome shotgun (WGS) entry which is preliminary data.</text>
</comment>
<proteinExistence type="predicted"/>
<keyword evidence="2" id="KW-1185">Reference proteome</keyword>
<protein>
    <submittedName>
        <fullName evidence="1">Uncharacterized protein</fullName>
    </submittedName>
</protein>
<dbReference type="EMBL" id="SPHZ02000009">
    <property type="protein sequence ID" value="KAF0899964.1"/>
    <property type="molecule type" value="Genomic_DNA"/>
</dbReference>
<gene>
    <name evidence="1" type="ORF">E2562_025907</name>
</gene>
<organism evidence="1 2">
    <name type="scientific">Oryza meyeriana var. granulata</name>
    <dbReference type="NCBI Taxonomy" id="110450"/>
    <lineage>
        <taxon>Eukaryota</taxon>
        <taxon>Viridiplantae</taxon>
        <taxon>Streptophyta</taxon>
        <taxon>Embryophyta</taxon>
        <taxon>Tracheophyta</taxon>
        <taxon>Spermatophyta</taxon>
        <taxon>Magnoliopsida</taxon>
        <taxon>Liliopsida</taxon>
        <taxon>Poales</taxon>
        <taxon>Poaceae</taxon>
        <taxon>BOP clade</taxon>
        <taxon>Oryzoideae</taxon>
        <taxon>Oryzeae</taxon>
        <taxon>Oryzinae</taxon>
        <taxon>Oryza</taxon>
        <taxon>Oryza meyeriana</taxon>
    </lineage>
</organism>